<feature type="domain" description="Major facilitator superfamily (MFS) profile" evidence="7">
    <location>
        <begin position="52"/>
        <end position="520"/>
    </location>
</feature>
<keyword evidence="2 6" id="KW-0812">Transmembrane</keyword>
<feature type="transmembrane region" description="Helical" evidence="6">
    <location>
        <begin position="363"/>
        <end position="389"/>
    </location>
</feature>
<dbReference type="PANTHER" id="PTHR23507">
    <property type="entry name" value="ZGC:174356"/>
    <property type="match status" value="1"/>
</dbReference>
<feature type="transmembrane region" description="Helical" evidence="6">
    <location>
        <begin position="460"/>
        <end position="480"/>
    </location>
</feature>
<feature type="compositionally biased region" description="Basic and acidic residues" evidence="5">
    <location>
        <begin position="265"/>
        <end position="274"/>
    </location>
</feature>
<feature type="region of interest" description="Disordered" evidence="5">
    <location>
        <begin position="1"/>
        <end position="37"/>
    </location>
</feature>
<feature type="region of interest" description="Disordered" evidence="5">
    <location>
        <begin position="265"/>
        <end position="298"/>
    </location>
</feature>
<feature type="compositionally biased region" description="Acidic residues" evidence="5">
    <location>
        <begin position="283"/>
        <end position="293"/>
    </location>
</feature>
<evidence type="ECO:0000259" key="7">
    <source>
        <dbReference type="PROSITE" id="PS50850"/>
    </source>
</evidence>
<evidence type="ECO:0000256" key="1">
    <source>
        <dbReference type="ARBA" id="ARBA00004141"/>
    </source>
</evidence>
<dbReference type="Proteomes" id="UP001275084">
    <property type="component" value="Unassembled WGS sequence"/>
</dbReference>
<evidence type="ECO:0000256" key="3">
    <source>
        <dbReference type="ARBA" id="ARBA00022989"/>
    </source>
</evidence>
<dbReference type="Pfam" id="PF07690">
    <property type="entry name" value="MFS_1"/>
    <property type="match status" value="1"/>
</dbReference>
<evidence type="ECO:0000313" key="9">
    <source>
        <dbReference type="Proteomes" id="UP001275084"/>
    </source>
</evidence>
<dbReference type="AlphaFoldDB" id="A0AAJ0HTV8"/>
<evidence type="ECO:0000256" key="4">
    <source>
        <dbReference type="ARBA" id="ARBA00023136"/>
    </source>
</evidence>
<evidence type="ECO:0000256" key="5">
    <source>
        <dbReference type="SAM" id="MobiDB-lite"/>
    </source>
</evidence>
<feature type="transmembrane region" description="Helical" evidence="6">
    <location>
        <begin position="236"/>
        <end position="256"/>
    </location>
</feature>
<dbReference type="InterPro" id="IPR011701">
    <property type="entry name" value="MFS"/>
</dbReference>
<feature type="transmembrane region" description="Helical" evidence="6">
    <location>
        <begin position="113"/>
        <end position="133"/>
    </location>
</feature>
<reference evidence="8" key="2">
    <citation type="submission" date="2023-06" db="EMBL/GenBank/DDBJ databases">
        <authorList>
            <consortium name="Lawrence Berkeley National Laboratory"/>
            <person name="Haridas S."/>
            <person name="Hensen N."/>
            <person name="Bonometti L."/>
            <person name="Westerberg I."/>
            <person name="Brannstrom I.O."/>
            <person name="Guillou S."/>
            <person name="Cros-Aarteil S."/>
            <person name="Calhoun S."/>
            <person name="Kuo A."/>
            <person name="Mondo S."/>
            <person name="Pangilinan J."/>
            <person name="Riley R."/>
            <person name="Labutti K."/>
            <person name="Andreopoulos B."/>
            <person name="Lipzen A."/>
            <person name="Chen C."/>
            <person name="Yanf M."/>
            <person name="Daum C."/>
            <person name="Ng V."/>
            <person name="Clum A."/>
            <person name="Steindorff A."/>
            <person name="Ohm R."/>
            <person name="Martin F."/>
            <person name="Silar P."/>
            <person name="Natvig D."/>
            <person name="Lalanne C."/>
            <person name="Gautier V."/>
            <person name="Ament-Velasquez S.L."/>
            <person name="Kruys A."/>
            <person name="Hutchinson M.I."/>
            <person name="Powell A.J."/>
            <person name="Barry K."/>
            <person name="Miller A.N."/>
            <person name="Grigoriev I.V."/>
            <person name="Debuchy R."/>
            <person name="Gladieux P."/>
            <person name="Thoren M.H."/>
            <person name="Johannesson H."/>
        </authorList>
    </citation>
    <scope>NUCLEOTIDE SEQUENCE</scope>
    <source>
        <strain evidence="8">CBS 955.72</strain>
    </source>
</reference>
<keyword evidence="3 6" id="KW-1133">Transmembrane helix</keyword>
<evidence type="ECO:0000313" key="8">
    <source>
        <dbReference type="EMBL" id="KAK3362593.1"/>
    </source>
</evidence>
<dbReference type="GO" id="GO:0016020">
    <property type="term" value="C:membrane"/>
    <property type="evidence" value="ECO:0007669"/>
    <property type="project" value="UniProtKB-SubCell"/>
</dbReference>
<keyword evidence="4 6" id="KW-0472">Membrane</keyword>
<keyword evidence="9" id="KW-1185">Reference proteome</keyword>
<evidence type="ECO:0000256" key="2">
    <source>
        <dbReference type="ARBA" id="ARBA00022692"/>
    </source>
</evidence>
<dbReference type="EMBL" id="JAUIQD010000001">
    <property type="protein sequence ID" value="KAK3362593.1"/>
    <property type="molecule type" value="Genomic_DNA"/>
</dbReference>
<organism evidence="8 9">
    <name type="scientific">Lasiosphaeria hispida</name>
    <dbReference type="NCBI Taxonomy" id="260671"/>
    <lineage>
        <taxon>Eukaryota</taxon>
        <taxon>Fungi</taxon>
        <taxon>Dikarya</taxon>
        <taxon>Ascomycota</taxon>
        <taxon>Pezizomycotina</taxon>
        <taxon>Sordariomycetes</taxon>
        <taxon>Sordariomycetidae</taxon>
        <taxon>Sordariales</taxon>
        <taxon>Lasiosphaeriaceae</taxon>
        <taxon>Lasiosphaeria</taxon>
    </lineage>
</organism>
<reference evidence="8" key="1">
    <citation type="journal article" date="2023" name="Mol. Phylogenet. Evol.">
        <title>Genome-scale phylogeny and comparative genomics of the fungal order Sordariales.</title>
        <authorList>
            <person name="Hensen N."/>
            <person name="Bonometti L."/>
            <person name="Westerberg I."/>
            <person name="Brannstrom I.O."/>
            <person name="Guillou S."/>
            <person name="Cros-Aarteil S."/>
            <person name="Calhoun S."/>
            <person name="Haridas S."/>
            <person name="Kuo A."/>
            <person name="Mondo S."/>
            <person name="Pangilinan J."/>
            <person name="Riley R."/>
            <person name="LaButti K."/>
            <person name="Andreopoulos B."/>
            <person name="Lipzen A."/>
            <person name="Chen C."/>
            <person name="Yan M."/>
            <person name="Daum C."/>
            <person name="Ng V."/>
            <person name="Clum A."/>
            <person name="Steindorff A."/>
            <person name="Ohm R.A."/>
            <person name="Martin F."/>
            <person name="Silar P."/>
            <person name="Natvig D.O."/>
            <person name="Lalanne C."/>
            <person name="Gautier V."/>
            <person name="Ament-Velasquez S.L."/>
            <person name="Kruys A."/>
            <person name="Hutchinson M.I."/>
            <person name="Powell A.J."/>
            <person name="Barry K."/>
            <person name="Miller A.N."/>
            <person name="Grigoriev I.V."/>
            <person name="Debuchy R."/>
            <person name="Gladieux P."/>
            <person name="Hiltunen Thoren M."/>
            <person name="Johannesson H."/>
        </authorList>
    </citation>
    <scope>NUCLEOTIDE SEQUENCE</scope>
    <source>
        <strain evidence="8">CBS 955.72</strain>
    </source>
</reference>
<feature type="transmembrane region" description="Helical" evidence="6">
    <location>
        <begin position="52"/>
        <end position="71"/>
    </location>
</feature>
<feature type="transmembrane region" description="Helical" evidence="6">
    <location>
        <begin position="427"/>
        <end position="448"/>
    </location>
</feature>
<feature type="transmembrane region" description="Helical" evidence="6">
    <location>
        <begin position="208"/>
        <end position="230"/>
    </location>
</feature>
<feature type="transmembrane region" description="Helical" evidence="6">
    <location>
        <begin position="492"/>
        <end position="515"/>
    </location>
</feature>
<dbReference type="Gene3D" id="1.20.1250.20">
    <property type="entry name" value="MFS general substrate transporter like domains"/>
    <property type="match status" value="1"/>
</dbReference>
<feature type="transmembrane region" description="Helical" evidence="6">
    <location>
        <begin position="401"/>
        <end position="421"/>
    </location>
</feature>
<dbReference type="PROSITE" id="PS50850">
    <property type="entry name" value="MFS"/>
    <property type="match status" value="1"/>
</dbReference>
<proteinExistence type="predicted"/>
<name>A0AAJ0HTV8_9PEZI</name>
<feature type="transmembrane region" description="Helical" evidence="6">
    <location>
        <begin position="317"/>
        <end position="343"/>
    </location>
</feature>
<dbReference type="InterPro" id="IPR020846">
    <property type="entry name" value="MFS_dom"/>
</dbReference>
<comment type="subcellular location">
    <subcellularLocation>
        <location evidence="1">Membrane</location>
        <topology evidence="1">Multi-pass membrane protein</topology>
    </subcellularLocation>
</comment>
<feature type="transmembrane region" description="Helical" evidence="6">
    <location>
        <begin position="170"/>
        <end position="196"/>
    </location>
</feature>
<accession>A0AAJ0HTV8</accession>
<dbReference type="InterPro" id="IPR036259">
    <property type="entry name" value="MFS_trans_sf"/>
</dbReference>
<sequence>MTRHNGYHGRSNGEAPPTAAEETPLLAPDPNLAPSSDPVELERRRELLRPRVLILCFVIVFLLELGIGMTAPPTISVMERIVCQQMRGHNTGLPDDCDLKADPVQDYLAMLRGWAITFDAIPGLVCAVPYGILSDRWGRRPVLLLGIVGIFLNLAYSCLVYVFSDIVPVWTIWFASIFTLIGGGGQLVVAMLYTFIADVTPIADRATAFFRVITVYLIAQMAAGPLAGLMMIRSDWIPLTLSLGVIALCFPAGLALPETLHLHAPRDRGGRREGTPAARTGDDSDADDEEEDDDTKRSKLSSTRRLWHKAREGLTEVWAFVVSNKSISFLMLSLIFVVLGKFVQDMLLQYATKRYGWSYSRAAFLLTIRSVASLITLTVILPGASWFCFNRLAMSGVAKDIWLARLSGLVQIVGCLLIAAAANGYVLAGGLIWLSLGTGLSSLVRSLMNALVEEHHVGTVNTLVSFMEMMGVMIGGPLLAKSWSIGAHWGGSWIGLPFITAALFFTTATAILFTFRTPSSRR</sequence>
<evidence type="ECO:0000256" key="6">
    <source>
        <dbReference type="SAM" id="Phobius"/>
    </source>
</evidence>
<protein>
    <submittedName>
        <fullName evidence="8">Major facilitator superfamily domain-containing protein</fullName>
    </submittedName>
</protein>
<feature type="transmembrane region" description="Helical" evidence="6">
    <location>
        <begin position="142"/>
        <end position="164"/>
    </location>
</feature>
<dbReference type="PANTHER" id="PTHR23507:SF1">
    <property type="entry name" value="FI18259P1-RELATED"/>
    <property type="match status" value="1"/>
</dbReference>
<dbReference type="SUPFAM" id="SSF103473">
    <property type="entry name" value="MFS general substrate transporter"/>
    <property type="match status" value="1"/>
</dbReference>
<dbReference type="GO" id="GO:0022857">
    <property type="term" value="F:transmembrane transporter activity"/>
    <property type="evidence" value="ECO:0007669"/>
    <property type="project" value="InterPro"/>
</dbReference>
<gene>
    <name evidence="8" type="ORF">B0T25DRAFT_9513</name>
</gene>
<comment type="caution">
    <text evidence="8">The sequence shown here is derived from an EMBL/GenBank/DDBJ whole genome shotgun (WGS) entry which is preliminary data.</text>
</comment>